<accession>A0ABD5UDF4</accession>
<reference evidence="1 2" key="1">
    <citation type="journal article" date="2019" name="Int. J. Syst. Evol. Microbiol.">
        <title>The Global Catalogue of Microorganisms (GCM) 10K type strain sequencing project: providing services to taxonomists for standard genome sequencing and annotation.</title>
        <authorList>
            <consortium name="The Broad Institute Genomics Platform"/>
            <consortium name="The Broad Institute Genome Sequencing Center for Infectious Disease"/>
            <person name="Wu L."/>
            <person name="Ma J."/>
        </authorList>
    </citation>
    <scope>NUCLEOTIDE SEQUENCE [LARGE SCALE GENOMIC DNA]</scope>
    <source>
        <strain evidence="1 2">PSRA2</strain>
    </source>
</reference>
<dbReference type="AlphaFoldDB" id="A0ABD5UDF4"/>
<dbReference type="RefSeq" id="WP_304449225.1">
    <property type="nucleotide sequence ID" value="NZ_JARRAH010000001.1"/>
</dbReference>
<organism evidence="1 2">
    <name type="scientific">Halomarina ordinaria</name>
    <dbReference type="NCBI Taxonomy" id="3033939"/>
    <lineage>
        <taxon>Archaea</taxon>
        <taxon>Methanobacteriati</taxon>
        <taxon>Methanobacteriota</taxon>
        <taxon>Stenosarchaea group</taxon>
        <taxon>Halobacteria</taxon>
        <taxon>Halobacteriales</taxon>
        <taxon>Natronomonadaceae</taxon>
        <taxon>Halomarina</taxon>
    </lineage>
</organism>
<protein>
    <recommendedName>
        <fullName evidence="3">PIN domain-containing protein</fullName>
    </recommendedName>
</protein>
<proteinExistence type="predicted"/>
<name>A0ABD5UDF4_9EURY</name>
<evidence type="ECO:0000313" key="1">
    <source>
        <dbReference type="EMBL" id="MFC6837560.1"/>
    </source>
</evidence>
<comment type="caution">
    <text evidence="1">The sequence shown here is derived from an EMBL/GenBank/DDBJ whole genome shotgun (WGS) entry which is preliminary data.</text>
</comment>
<dbReference type="EMBL" id="JBHSXM010000001">
    <property type="protein sequence ID" value="MFC6837560.1"/>
    <property type="molecule type" value="Genomic_DNA"/>
</dbReference>
<sequence length="265" mass="31152">MRVLLDTKVWIDLKEHERFFEDFHRLYDDQDLEIVFSHGNFLDLVRRDHQDELAPIIDEFTDEYLGPFNHDLVGEYRRSDQPLVLATIDKTWYQYCLHATQGMNSVETLQALFRDAHFDAEPASSVMTEFINGTRRLETLDPEGRMEIPDDVPQSVALKKIGIFAEYAKQQSDGMAILDDADIPLKRYIFGMSMIYISETHHEPEPGDYRDAVIWSQAISCECDVLWTETRWKYEHPVINQVLNRLERKPLETVKDSDEFKELFQ</sequence>
<evidence type="ECO:0008006" key="3">
    <source>
        <dbReference type="Google" id="ProtNLM"/>
    </source>
</evidence>
<keyword evidence="2" id="KW-1185">Reference proteome</keyword>
<evidence type="ECO:0000313" key="2">
    <source>
        <dbReference type="Proteomes" id="UP001596406"/>
    </source>
</evidence>
<gene>
    <name evidence="1" type="ORF">ACFQHK_13755</name>
</gene>
<dbReference type="Proteomes" id="UP001596406">
    <property type="component" value="Unassembled WGS sequence"/>
</dbReference>